<gene>
    <name evidence="1" type="ORF">myaer102_37520</name>
</gene>
<dbReference type="RefSeq" id="WP_125731434.1">
    <property type="nucleotide sequence ID" value="NZ_AP019314.1"/>
</dbReference>
<organism evidence="1 2">
    <name type="scientific">Microcystis viridis NIES-102</name>
    <dbReference type="NCBI Taxonomy" id="213615"/>
    <lineage>
        <taxon>Bacteria</taxon>
        <taxon>Bacillati</taxon>
        <taxon>Cyanobacteriota</taxon>
        <taxon>Cyanophyceae</taxon>
        <taxon>Oscillatoriophycideae</taxon>
        <taxon>Chroococcales</taxon>
        <taxon>Microcystaceae</taxon>
        <taxon>Microcystis</taxon>
    </lineage>
</organism>
<evidence type="ECO:0000313" key="1">
    <source>
        <dbReference type="EMBL" id="BBH41154.1"/>
    </source>
</evidence>
<accession>A0A3G9K2K7</accession>
<proteinExistence type="predicted"/>
<dbReference type="KEGG" id="mvz:myaer102_37520"/>
<dbReference type="Proteomes" id="UP000278152">
    <property type="component" value="Chromosome"/>
</dbReference>
<reference evidence="1 2" key="1">
    <citation type="submission" date="2018-11" db="EMBL/GenBank/DDBJ databases">
        <title>Complete genome sequence of Microcystis aeruginosa NIES-102.</title>
        <authorList>
            <person name="Yamaguchi H."/>
            <person name="Suzuki S."/>
            <person name="Kawachi M."/>
        </authorList>
    </citation>
    <scope>NUCLEOTIDE SEQUENCE [LARGE SCALE GENOMIC DNA]</scope>
    <source>
        <strain evidence="1 2">NIES-102</strain>
    </source>
</reference>
<evidence type="ECO:0000313" key="2">
    <source>
        <dbReference type="Proteomes" id="UP000278152"/>
    </source>
</evidence>
<name>A0A3G9K2K7_MICVR</name>
<dbReference type="AlphaFoldDB" id="A0A3G9K2K7"/>
<protein>
    <submittedName>
        <fullName evidence="1">Uncharacterized protein</fullName>
    </submittedName>
</protein>
<sequence length="114" mass="12138">MFGLEICLSTISTFVVAPVQAAIININSVINGTGNPIVQFFSAGDYQVDYIGVADGGMYDAWNAWGNVQGCNANGANCQNGWLNNYSISSSEFSIVQGTDTYAKLNGFYFGSPI</sequence>
<dbReference type="EMBL" id="AP019314">
    <property type="protein sequence ID" value="BBH41154.1"/>
    <property type="molecule type" value="Genomic_DNA"/>
</dbReference>